<proteinExistence type="predicted"/>
<dbReference type="PANTHER" id="PTHR47619:SF1">
    <property type="entry name" value="EXODEOXYRIBONUCLEASE WALJ"/>
    <property type="match status" value="1"/>
</dbReference>
<reference evidence="2 3" key="1">
    <citation type="submission" date="2018-06" db="EMBL/GenBank/DDBJ databases">
        <title>Genomic Encyclopedia of Archaeal and Bacterial Type Strains, Phase II (KMG-II): from individual species to whole genera.</title>
        <authorList>
            <person name="Goeker M."/>
        </authorList>
    </citation>
    <scope>NUCLEOTIDE SEQUENCE [LARGE SCALE GENOMIC DNA]</scope>
    <source>
        <strain evidence="2 3">DSM 6779</strain>
    </source>
</reference>
<gene>
    <name evidence="2" type="ORF">LX69_01341</name>
</gene>
<dbReference type="InterPro" id="IPR052533">
    <property type="entry name" value="WalJ/YycJ-like"/>
</dbReference>
<feature type="domain" description="Metallo-beta-lactamase" evidence="1">
    <location>
        <begin position="12"/>
        <end position="214"/>
    </location>
</feature>
<dbReference type="InterPro" id="IPR001279">
    <property type="entry name" value="Metallo-B-lactamas"/>
</dbReference>
<organism evidence="2 3">
    <name type="scientific">Breznakibacter xylanolyticus</name>
    <dbReference type="NCBI Taxonomy" id="990"/>
    <lineage>
        <taxon>Bacteria</taxon>
        <taxon>Pseudomonadati</taxon>
        <taxon>Bacteroidota</taxon>
        <taxon>Bacteroidia</taxon>
        <taxon>Marinilabiliales</taxon>
        <taxon>Marinilabiliaceae</taxon>
        <taxon>Breznakibacter</taxon>
    </lineage>
</organism>
<name>A0A2W7NCN9_9BACT</name>
<evidence type="ECO:0000259" key="1">
    <source>
        <dbReference type="SMART" id="SM00849"/>
    </source>
</evidence>
<sequence>MVQICALASGSNGNCYYVGNEHDAVLVDVGVSRRQVLDRMKKVGLSEQKIRAIFITHEHSDHSRGVKLLSQKLKVPVFMSPGTFNRCYDANRPDVYTPFSPGQEVGVASLRIHTFLKYHDAAEPCSFVVQSAQVCVGVMTDIGEPCDNVKQHVAMCDAIFLESNYDERMLWDGNYPLFLKNRVSSRHGHLSNAQALELVDTHAGPRLKMVYLSHLSEENNHPTLAMKCFEPLQERYRIELTNRYAPSSVAVLNA</sequence>
<dbReference type="Gene3D" id="3.60.15.10">
    <property type="entry name" value="Ribonuclease Z/Hydroxyacylglutathione hydrolase-like"/>
    <property type="match status" value="1"/>
</dbReference>
<dbReference type="Proteomes" id="UP000249239">
    <property type="component" value="Unassembled WGS sequence"/>
</dbReference>
<dbReference type="InterPro" id="IPR036866">
    <property type="entry name" value="RibonucZ/Hydroxyglut_hydro"/>
</dbReference>
<comment type="caution">
    <text evidence="2">The sequence shown here is derived from an EMBL/GenBank/DDBJ whole genome shotgun (WGS) entry which is preliminary data.</text>
</comment>
<evidence type="ECO:0000313" key="3">
    <source>
        <dbReference type="Proteomes" id="UP000249239"/>
    </source>
</evidence>
<dbReference type="AlphaFoldDB" id="A0A2W7NCN9"/>
<protein>
    <submittedName>
        <fullName evidence="2">Phosphoribosyl 1,2-cyclic phosphodiesterase</fullName>
    </submittedName>
</protein>
<dbReference type="SUPFAM" id="SSF56281">
    <property type="entry name" value="Metallo-hydrolase/oxidoreductase"/>
    <property type="match status" value="1"/>
</dbReference>
<dbReference type="SMART" id="SM00849">
    <property type="entry name" value="Lactamase_B"/>
    <property type="match status" value="1"/>
</dbReference>
<dbReference type="RefSeq" id="WP_111445038.1">
    <property type="nucleotide sequence ID" value="NZ_QKZK01000008.1"/>
</dbReference>
<keyword evidence="3" id="KW-1185">Reference proteome</keyword>
<dbReference type="PANTHER" id="PTHR47619">
    <property type="entry name" value="METALLO-HYDROLASE YYCJ-RELATED"/>
    <property type="match status" value="1"/>
</dbReference>
<dbReference type="Pfam" id="PF12706">
    <property type="entry name" value="Lactamase_B_2"/>
    <property type="match status" value="1"/>
</dbReference>
<dbReference type="EMBL" id="QKZK01000008">
    <property type="protein sequence ID" value="PZX17928.1"/>
    <property type="molecule type" value="Genomic_DNA"/>
</dbReference>
<accession>A0A2W7NCN9</accession>
<dbReference type="OrthoDB" id="9781189at2"/>
<evidence type="ECO:0000313" key="2">
    <source>
        <dbReference type="EMBL" id="PZX17928.1"/>
    </source>
</evidence>